<evidence type="ECO:0000256" key="1">
    <source>
        <dbReference type="ARBA" id="ARBA00001933"/>
    </source>
</evidence>
<dbReference type="InterPro" id="IPR015422">
    <property type="entry name" value="PyrdxlP-dep_Trfase_small"/>
</dbReference>
<evidence type="ECO:0000256" key="2">
    <source>
        <dbReference type="ARBA" id="ARBA00012239"/>
    </source>
</evidence>
<evidence type="ECO:0000313" key="8">
    <source>
        <dbReference type="Proteomes" id="UP001596296"/>
    </source>
</evidence>
<dbReference type="EMBL" id="JBHSXL010000009">
    <property type="protein sequence ID" value="MFC6893039.1"/>
    <property type="molecule type" value="Genomic_DNA"/>
</dbReference>
<evidence type="ECO:0000256" key="4">
    <source>
        <dbReference type="ARBA" id="ARBA00022898"/>
    </source>
</evidence>
<sequence>MSQQERYPFDVESIRAEFPILKRHVGGDATTPGEGPGDETPLVYLDNAATTHTPEPVVETIADYYRGYNANVHRGIHQLSQEASVAYEEAHDRVAEFVGAEGREEIVFTKNTTEAENLVAYAWGLRELGPEDNVVLTEMEHHSSLVTWQQIGKRTGAEVRFIAVEEDGTLDMDHAAECIDDATAMVSAVHVSNALATINPVRELADLAHDHDAYVFVDGAQSVPTRPVDVDDLGADFLAFSAHKMCGPTGIGALYGREEILDAMGPFNYGGDMIRRVSYEETTFEDLPWKFEAGTPSIAQGIAFAAAIDFVEDIGMENVRAHEDLLAAYAYDRLSEFDDVTIYGPPGDRRGGLVSFNVDGVHAHDLSSILNDFGVAIRAGDHCTQPLHDKLGVSSTARASFYVYNTLEEIDTLVEAIDEARELFA</sequence>
<comment type="caution">
    <text evidence="7">The sequence shown here is derived from an EMBL/GenBank/DDBJ whole genome shotgun (WGS) entry which is preliminary data.</text>
</comment>
<dbReference type="EC" id="2.8.1.7" evidence="2"/>
<dbReference type="PANTHER" id="PTHR43586">
    <property type="entry name" value="CYSTEINE DESULFURASE"/>
    <property type="match status" value="1"/>
</dbReference>
<evidence type="ECO:0000256" key="3">
    <source>
        <dbReference type="ARBA" id="ARBA00022679"/>
    </source>
</evidence>
<dbReference type="GO" id="GO:0031071">
    <property type="term" value="F:cysteine desulfurase activity"/>
    <property type="evidence" value="ECO:0007669"/>
    <property type="project" value="UniProtKB-EC"/>
</dbReference>
<organism evidence="7 8">
    <name type="scientific">Halopenitus salinus</name>
    <dbReference type="NCBI Taxonomy" id="1198295"/>
    <lineage>
        <taxon>Archaea</taxon>
        <taxon>Methanobacteriati</taxon>
        <taxon>Methanobacteriota</taxon>
        <taxon>Stenosarchaea group</taxon>
        <taxon>Halobacteria</taxon>
        <taxon>Halobacteriales</taxon>
        <taxon>Haloferacaceae</taxon>
        <taxon>Halopenitus</taxon>
    </lineage>
</organism>
<comment type="cofactor">
    <cofactor evidence="1">
        <name>pyridoxal 5'-phosphate</name>
        <dbReference type="ChEBI" id="CHEBI:597326"/>
    </cofactor>
</comment>
<dbReference type="Proteomes" id="UP001596296">
    <property type="component" value="Unassembled WGS sequence"/>
</dbReference>
<dbReference type="InterPro" id="IPR000192">
    <property type="entry name" value="Aminotrans_V_dom"/>
</dbReference>
<evidence type="ECO:0000313" key="7">
    <source>
        <dbReference type="EMBL" id="MFC6893039.1"/>
    </source>
</evidence>
<evidence type="ECO:0000259" key="6">
    <source>
        <dbReference type="Pfam" id="PF00266"/>
    </source>
</evidence>
<gene>
    <name evidence="7" type="ORF">ACFQE9_10560</name>
</gene>
<feature type="domain" description="Aminotransferase class V" evidence="6">
    <location>
        <begin position="43"/>
        <end position="413"/>
    </location>
</feature>
<dbReference type="SUPFAM" id="SSF53383">
    <property type="entry name" value="PLP-dependent transferases"/>
    <property type="match status" value="1"/>
</dbReference>
<protein>
    <recommendedName>
        <fullName evidence="2">cysteine desulfurase</fullName>
        <ecNumber evidence="2">2.8.1.7</ecNumber>
    </recommendedName>
</protein>
<reference evidence="7 8" key="1">
    <citation type="journal article" date="2019" name="Int. J. Syst. Evol. Microbiol.">
        <title>The Global Catalogue of Microorganisms (GCM) 10K type strain sequencing project: providing services to taxonomists for standard genome sequencing and annotation.</title>
        <authorList>
            <consortium name="The Broad Institute Genomics Platform"/>
            <consortium name="The Broad Institute Genome Sequencing Center for Infectious Disease"/>
            <person name="Wu L."/>
            <person name="Ma J."/>
        </authorList>
    </citation>
    <scope>NUCLEOTIDE SEQUENCE [LARGE SCALE GENOMIC DNA]</scope>
    <source>
        <strain evidence="7 8">SKJ47</strain>
    </source>
</reference>
<proteinExistence type="predicted"/>
<dbReference type="Gene3D" id="3.90.1150.10">
    <property type="entry name" value="Aspartate Aminotransferase, domain 1"/>
    <property type="match status" value="1"/>
</dbReference>
<name>A0ABD5UU75_9EURY</name>
<keyword evidence="8" id="KW-1185">Reference proteome</keyword>
<evidence type="ECO:0000256" key="5">
    <source>
        <dbReference type="ARBA" id="ARBA00050776"/>
    </source>
</evidence>
<dbReference type="Pfam" id="PF00266">
    <property type="entry name" value="Aminotran_5"/>
    <property type="match status" value="1"/>
</dbReference>
<keyword evidence="4" id="KW-0663">Pyridoxal phosphate</keyword>
<dbReference type="Gene3D" id="3.40.640.10">
    <property type="entry name" value="Type I PLP-dependent aspartate aminotransferase-like (Major domain)"/>
    <property type="match status" value="1"/>
</dbReference>
<dbReference type="AlphaFoldDB" id="A0ABD5UU75"/>
<comment type="catalytic activity">
    <reaction evidence="5">
        <text>(sulfur carrier)-H + L-cysteine = (sulfur carrier)-SH + L-alanine</text>
        <dbReference type="Rhea" id="RHEA:43892"/>
        <dbReference type="Rhea" id="RHEA-COMP:14737"/>
        <dbReference type="Rhea" id="RHEA-COMP:14739"/>
        <dbReference type="ChEBI" id="CHEBI:29917"/>
        <dbReference type="ChEBI" id="CHEBI:35235"/>
        <dbReference type="ChEBI" id="CHEBI:57972"/>
        <dbReference type="ChEBI" id="CHEBI:64428"/>
        <dbReference type="EC" id="2.8.1.7"/>
    </reaction>
</comment>
<dbReference type="RefSeq" id="WP_379744199.1">
    <property type="nucleotide sequence ID" value="NZ_JBHSVN010000001.1"/>
</dbReference>
<dbReference type="InterPro" id="IPR015424">
    <property type="entry name" value="PyrdxlP-dep_Trfase"/>
</dbReference>
<dbReference type="NCBIfam" id="TIGR01979">
    <property type="entry name" value="sufS"/>
    <property type="match status" value="1"/>
</dbReference>
<dbReference type="InterPro" id="IPR015421">
    <property type="entry name" value="PyrdxlP-dep_Trfase_major"/>
</dbReference>
<dbReference type="GO" id="GO:0008483">
    <property type="term" value="F:transaminase activity"/>
    <property type="evidence" value="ECO:0007669"/>
    <property type="project" value="UniProtKB-KW"/>
</dbReference>
<keyword evidence="3" id="KW-0808">Transferase</keyword>
<dbReference type="InterPro" id="IPR010970">
    <property type="entry name" value="Cys_dSase_SufS"/>
</dbReference>
<accession>A0ABD5UU75</accession>
<dbReference type="PANTHER" id="PTHR43586:SF8">
    <property type="entry name" value="CYSTEINE DESULFURASE 1, CHLOROPLASTIC"/>
    <property type="match status" value="1"/>
</dbReference>
<dbReference type="CDD" id="cd06453">
    <property type="entry name" value="SufS_like"/>
    <property type="match status" value="1"/>
</dbReference>
<keyword evidence="7" id="KW-0032">Aminotransferase</keyword>